<evidence type="ECO:0000256" key="1">
    <source>
        <dbReference type="SAM" id="MobiDB-lite"/>
    </source>
</evidence>
<dbReference type="GeneID" id="55813907"/>
<dbReference type="EMBL" id="MN234234">
    <property type="protein sequence ID" value="QFG14863.1"/>
    <property type="molecule type" value="Genomic_DNA"/>
</dbReference>
<gene>
    <name evidence="2" type="primary">62</name>
    <name evidence="2" type="ORF">SEA_LYMARA_62</name>
</gene>
<evidence type="ECO:0000313" key="3">
    <source>
        <dbReference type="Proteomes" id="UP000325665"/>
    </source>
</evidence>
<proteinExistence type="predicted"/>
<dbReference type="RefSeq" id="YP_009884547.1">
    <property type="nucleotide sequence ID" value="NC_049471.1"/>
</dbReference>
<dbReference type="KEGG" id="vg:55813907"/>
<keyword evidence="3" id="KW-1185">Reference proteome</keyword>
<name>A0A5J6TVM4_9CAUD</name>
<reference evidence="2 3" key="1">
    <citation type="submission" date="2019-07" db="EMBL/GenBank/DDBJ databases">
        <authorList>
            <person name="Roscher J.E."/>
            <person name="Stoner T.H."/>
            <person name="Garlena R.A."/>
            <person name="Russell D.A."/>
            <person name="Pope W.H."/>
            <person name="Jacobs-Sera D."/>
            <person name="Hatfull G.F."/>
        </authorList>
    </citation>
    <scope>NUCLEOTIDE SEQUENCE [LARGE SCALE GENOMIC DNA]</scope>
</reference>
<accession>A0A5J6TVM4</accession>
<organism evidence="2 3">
    <name type="scientific">Arthrobacter phage Lymara</name>
    <dbReference type="NCBI Taxonomy" id="2599828"/>
    <lineage>
        <taxon>Viruses</taxon>
        <taxon>Duplodnaviria</taxon>
        <taxon>Heunggongvirae</taxon>
        <taxon>Uroviricota</taxon>
        <taxon>Caudoviricetes</taxon>
        <taxon>Klausavirus</taxon>
        <taxon>Klausavirus lymara</taxon>
    </lineage>
</organism>
<sequence>MSSLTDPKSIKATARAIFEGGREHPLADLARLIEGAISDAKFQGLAPFDVARWVAHVLDHNGYQVNPDSEPASAHVDVDGSPNDCQDCPIDHEEE</sequence>
<protein>
    <submittedName>
        <fullName evidence="2">Uncharacterized protein</fullName>
    </submittedName>
</protein>
<dbReference type="Proteomes" id="UP000325665">
    <property type="component" value="Segment"/>
</dbReference>
<evidence type="ECO:0000313" key="2">
    <source>
        <dbReference type="EMBL" id="QFG14863.1"/>
    </source>
</evidence>
<feature type="region of interest" description="Disordered" evidence="1">
    <location>
        <begin position="64"/>
        <end position="95"/>
    </location>
</feature>